<protein>
    <submittedName>
        <fullName evidence="2">Uncharacterized protein</fullName>
    </submittedName>
</protein>
<feature type="compositionally biased region" description="Acidic residues" evidence="1">
    <location>
        <begin position="63"/>
        <end position="75"/>
    </location>
</feature>
<proteinExistence type="predicted"/>
<evidence type="ECO:0000256" key="1">
    <source>
        <dbReference type="SAM" id="MobiDB-lite"/>
    </source>
</evidence>
<sequence length="95" mass="10398">MISFKCNLHSKTAKENISVQADLANWGSYRAGLDEFKKSINATLTKLVDSEKSEGNSKMTQDADSEAESSDEEDGPSLKRPLSSPMDKASKQLKT</sequence>
<accession>A0A9P0NYC7</accession>
<organism evidence="2 3">
    <name type="scientific">Acanthoscelides obtectus</name>
    <name type="common">Bean weevil</name>
    <name type="synonym">Bruchus obtectus</name>
    <dbReference type="NCBI Taxonomy" id="200917"/>
    <lineage>
        <taxon>Eukaryota</taxon>
        <taxon>Metazoa</taxon>
        <taxon>Ecdysozoa</taxon>
        <taxon>Arthropoda</taxon>
        <taxon>Hexapoda</taxon>
        <taxon>Insecta</taxon>
        <taxon>Pterygota</taxon>
        <taxon>Neoptera</taxon>
        <taxon>Endopterygota</taxon>
        <taxon>Coleoptera</taxon>
        <taxon>Polyphaga</taxon>
        <taxon>Cucujiformia</taxon>
        <taxon>Chrysomeloidea</taxon>
        <taxon>Chrysomelidae</taxon>
        <taxon>Bruchinae</taxon>
        <taxon>Bruchini</taxon>
        <taxon>Acanthoscelides</taxon>
    </lineage>
</organism>
<feature type="region of interest" description="Disordered" evidence="1">
    <location>
        <begin position="48"/>
        <end position="95"/>
    </location>
</feature>
<dbReference type="Proteomes" id="UP001152888">
    <property type="component" value="Unassembled WGS sequence"/>
</dbReference>
<name>A0A9P0NYC7_ACAOB</name>
<dbReference type="OrthoDB" id="6741307at2759"/>
<comment type="caution">
    <text evidence="2">The sequence shown here is derived from an EMBL/GenBank/DDBJ whole genome shotgun (WGS) entry which is preliminary data.</text>
</comment>
<evidence type="ECO:0000313" key="2">
    <source>
        <dbReference type="EMBL" id="CAH1961526.1"/>
    </source>
</evidence>
<dbReference type="AlphaFoldDB" id="A0A9P0NYC7"/>
<gene>
    <name evidence="2" type="ORF">ACAOBT_LOCUS4205</name>
</gene>
<dbReference type="EMBL" id="CAKOFQ010006695">
    <property type="protein sequence ID" value="CAH1961526.1"/>
    <property type="molecule type" value="Genomic_DNA"/>
</dbReference>
<reference evidence="2" key="1">
    <citation type="submission" date="2022-03" db="EMBL/GenBank/DDBJ databases">
        <authorList>
            <person name="Sayadi A."/>
        </authorList>
    </citation>
    <scope>NUCLEOTIDE SEQUENCE</scope>
</reference>
<keyword evidence="3" id="KW-1185">Reference proteome</keyword>
<evidence type="ECO:0000313" key="3">
    <source>
        <dbReference type="Proteomes" id="UP001152888"/>
    </source>
</evidence>